<dbReference type="Proteomes" id="UP000199208">
    <property type="component" value="Unassembled WGS sequence"/>
</dbReference>
<accession>A0A1G5RR39</accession>
<feature type="chain" id="PRO_5011712092" evidence="2">
    <location>
        <begin position="41"/>
        <end position="357"/>
    </location>
</feature>
<keyword evidence="4" id="KW-1185">Reference proteome</keyword>
<reference evidence="3 4" key="1">
    <citation type="submission" date="2016-10" db="EMBL/GenBank/DDBJ databases">
        <authorList>
            <person name="de Groot N.N."/>
        </authorList>
    </citation>
    <scope>NUCLEOTIDE SEQUENCE [LARGE SCALE GENOMIC DNA]</scope>
    <source>
        <strain evidence="3 4">DSM 2784</strain>
    </source>
</reference>
<feature type="compositionally biased region" description="Pro residues" evidence="1">
    <location>
        <begin position="43"/>
        <end position="59"/>
    </location>
</feature>
<feature type="signal peptide" evidence="2">
    <location>
        <begin position="1"/>
        <end position="40"/>
    </location>
</feature>
<evidence type="ECO:0000256" key="1">
    <source>
        <dbReference type="SAM" id="MobiDB-lite"/>
    </source>
</evidence>
<dbReference type="AlphaFoldDB" id="A0A1G5RR39"/>
<name>A0A1G5RR39_9FIRM</name>
<dbReference type="EMBL" id="FMWL01000001">
    <property type="protein sequence ID" value="SCZ76543.1"/>
    <property type="molecule type" value="Genomic_DNA"/>
</dbReference>
<sequence length="357" mass="39615">MNKNINTQRKTSYTSRRLSSRLALALSLAIILVLALTACAGPAPTPPPTTPPEQPPVTTPPGEETPGEDRSYTTPPFAFPIKGAYHEDLAQEQEALKEKGQLFGLLIDSTEAWNAAIETYGFESDREGQSLNYGDAYFESYALLIVFAEQGSSSVMYQFGKAEATESLIDVTLEQYLPEIGTTDMVMKGFVAGLDKDALYLPDGSQKPLNITQRTIPPTTETPVDDLTVEDLRLGNLSVRLAALELDFRMAQKPERVEMAHDGYEEWRYYENGIEILILENEVFMISTDNPDYPTPRGLKVGDSLETLTALYGEASMLETLENGNVLHSFDLSGQYHLFHAEIKDDTIVRLQVNLTM</sequence>
<keyword evidence="2" id="KW-0732">Signal</keyword>
<evidence type="ECO:0000313" key="3">
    <source>
        <dbReference type="EMBL" id="SCZ76543.1"/>
    </source>
</evidence>
<evidence type="ECO:0000313" key="4">
    <source>
        <dbReference type="Proteomes" id="UP000199208"/>
    </source>
</evidence>
<organism evidence="3 4">
    <name type="scientific">Acidaminobacter hydrogenoformans DSM 2784</name>
    <dbReference type="NCBI Taxonomy" id="1120920"/>
    <lineage>
        <taxon>Bacteria</taxon>
        <taxon>Bacillati</taxon>
        <taxon>Bacillota</taxon>
        <taxon>Clostridia</taxon>
        <taxon>Peptostreptococcales</taxon>
        <taxon>Acidaminobacteraceae</taxon>
        <taxon>Acidaminobacter</taxon>
    </lineage>
</organism>
<gene>
    <name evidence="3" type="ORF">SAMN03080599_00293</name>
</gene>
<protein>
    <submittedName>
        <fullName evidence="3">Uncharacterized protein</fullName>
    </submittedName>
</protein>
<evidence type="ECO:0000256" key="2">
    <source>
        <dbReference type="SAM" id="SignalP"/>
    </source>
</evidence>
<proteinExistence type="predicted"/>
<feature type="region of interest" description="Disordered" evidence="1">
    <location>
        <begin position="43"/>
        <end position="73"/>
    </location>
</feature>
<dbReference type="RefSeq" id="WP_092589101.1">
    <property type="nucleotide sequence ID" value="NZ_FMWL01000001.1"/>
</dbReference>